<feature type="domain" description="Rieske" evidence="12">
    <location>
        <begin position="618"/>
        <end position="685"/>
    </location>
</feature>
<feature type="compositionally biased region" description="Low complexity" evidence="10">
    <location>
        <begin position="547"/>
        <end position="575"/>
    </location>
</feature>
<dbReference type="InterPro" id="IPR000719">
    <property type="entry name" value="Prot_kinase_dom"/>
</dbReference>
<evidence type="ECO:0000256" key="7">
    <source>
        <dbReference type="ARBA" id="ARBA00022840"/>
    </source>
</evidence>
<evidence type="ECO:0000256" key="3">
    <source>
        <dbReference type="ARBA" id="ARBA00022714"/>
    </source>
</evidence>
<feature type="region of interest" description="Disordered" evidence="10">
    <location>
        <begin position="545"/>
        <end position="581"/>
    </location>
</feature>
<dbReference type="CDD" id="cd03467">
    <property type="entry name" value="Rieske"/>
    <property type="match status" value="1"/>
</dbReference>
<dbReference type="EMBL" id="BIFT01000001">
    <property type="protein sequence ID" value="GCE27871.1"/>
    <property type="molecule type" value="Genomic_DNA"/>
</dbReference>
<evidence type="ECO:0000259" key="11">
    <source>
        <dbReference type="PROSITE" id="PS50011"/>
    </source>
</evidence>
<evidence type="ECO:0000256" key="1">
    <source>
        <dbReference type="ARBA" id="ARBA00012513"/>
    </source>
</evidence>
<evidence type="ECO:0000256" key="8">
    <source>
        <dbReference type="ARBA" id="ARBA00023004"/>
    </source>
</evidence>
<evidence type="ECO:0000256" key="4">
    <source>
        <dbReference type="ARBA" id="ARBA00022723"/>
    </source>
</evidence>
<keyword evidence="4" id="KW-0479">Metal-binding</keyword>
<dbReference type="Pfam" id="PF00069">
    <property type="entry name" value="Pkinase"/>
    <property type="match status" value="1"/>
</dbReference>
<comment type="caution">
    <text evidence="13">The sequence shown here is derived from an EMBL/GenBank/DDBJ whole genome shotgun (WGS) entry which is preliminary data.</text>
</comment>
<dbReference type="RefSeq" id="WP_126628154.1">
    <property type="nucleotide sequence ID" value="NZ_BIFT01000001.1"/>
</dbReference>
<protein>
    <recommendedName>
        <fullName evidence="1">non-specific serine/threonine protein kinase</fullName>
        <ecNumber evidence="1">2.7.11.1</ecNumber>
    </recommendedName>
</protein>
<dbReference type="Gene3D" id="1.10.510.10">
    <property type="entry name" value="Transferase(Phosphotransferase) domain 1"/>
    <property type="match status" value="1"/>
</dbReference>
<keyword evidence="9" id="KW-0411">Iron-sulfur</keyword>
<keyword evidence="7" id="KW-0067">ATP-binding</keyword>
<evidence type="ECO:0000256" key="5">
    <source>
        <dbReference type="ARBA" id="ARBA00022741"/>
    </source>
</evidence>
<keyword evidence="8" id="KW-0408">Iron</keyword>
<evidence type="ECO:0000256" key="10">
    <source>
        <dbReference type="SAM" id="MobiDB-lite"/>
    </source>
</evidence>
<dbReference type="OrthoDB" id="9802613at2"/>
<sequence length="687" mass="73403">MQTQSEDQLVGHVLGQYRVERFVGKGRLQTVYLARHQALQRVDALALYHLPEHFSNEARTFFLTRFRKEASLITTLDHPHILPVYSYGEVLGSPYLITSYTTNGSLADIVKHQGRCEHTFVTSLLKQIIDGLAYAHTRGFIHGTLKPSNIVVLDDENIQVAGFGLMHILQRCGIDQAAVPYAHLLSVADTFLAAAEYVAPEIVQGQSVDQRSDIYALGCIVYELLSGRPPFSGNNPLEVAQMHVQQNIPALRKLCPDIPIALISVVNQALARDPEARFQSVSELGEAFTQASIGATQSIPAVRMRPLDVNKKVASNQQDMPRSAHTSGNWQLLPPIVTGHIPAIKSSKQDLPDGIQAGMLTSGIRRTKHLAETARPAVVAPPTIPPAVPLPAPIATNTNNNQPIVAPAKSQPEDDEIVSLPKAGVTLAGTHASDADLMKAYEWWSPVAPIQPLPTAIPQRPNNVQAPAEPVVLPATDMVDWGLETPVSTGAARQKKRSQPAPLSRQPEQKNVSRRNVLALLAVGGVAAAGVGVAFNLGKLTAPPAAPQQVAQNPQPNQPANNPAQGQQPKNPGAANPAQKPIAGHVGTVVSSKNQTVNTAIAFTNPADQQASLMIHLPDGNFAAYEKACTHEGVKVNYDPAKKLLVCPAHGAIFDPANGGKVVQGPADTPLPMVKVNVNGDGTITVV</sequence>
<dbReference type="InterPro" id="IPR011009">
    <property type="entry name" value="Kinase-like_dom_sf"/>
</dbReference>
<dbReference type="Gene3D" id="3.30.200.20">
    <property type="entry name" value="Phosphorylase Kinase, domain 1"/>
    <property type="match status" value="1"/>
</dbReference>
<dbReference type="GO" id="GO:0016705">
    <property type="term" value="F:oxidoreductase activity, acting on paired donors, with incorporation or reduction of molecular oxygen"/>
    <property type="evidence" value="ECO:0007669"/>
    <property type="project" value="UniProtKB-ARBA"/>
</dbReference>
<dbReference type="EC" id="2.7.11.1" evidence="1"/>
<evidence type="ECO:0000256" key="2">
    <source>
        <dbReference type="ARBA" id="ARBA00022679"/>
    </source>
</evidence>
<dbReference type="Pfam" id="PF00355">
    <property type="entry name" value="Rieske"/>
    <property type="match status" value="1"/>
</dbReference>
<dbReference type="PROSITE" id="PS50011">
    <property type="entry name" value="PROTEIN_KINASE_DOM"/>
    <property type="match status" value="1"/>
</dbReference>
<dbReference type="AlphaFoldDB" id="A0A402B917"/>
<dbReference type="GO" id="GO:0005524">
    <property type="term" value="F:ATP binding"/>
    <property type="evidence" value="ECO:0007669"/>
    <property type="project" value="UniProtKB-KW"/>
</dbReference>
<gene>
    <name evidence="13" type="ORF">KDA_33550</name>
</gene>
<dbReference type="SUPFAM" id="SSF50022">
    <property type="entry name" value="ISP domain"/>
    <property type="match status" value="1"/>
</dbReference>
<dbReference type="InterPro" id="IPR017941">
    <property type="entry name" value="Rieske_2Fe-2S"/>
</dbReference>
<evidence type="ECO:0000313" key="13">
    <source>
        <dbReference type="EMBL" id="GCE27871.1"/>
    </source>
</evidence>
<keyword evidence="6" id="KW-0418">Kinase</keyword>
<evidence type="ECO:0000259" key="12">
    <source>
        <dbReference type="PROSITE" id="PS51296"/>
    </source>
</evidence>
<dbReference type="InterPro" id="IPR050660">
    <property type="entry name" value="NEK_Ser/Thr_kinase"/>
</dbReference>
<organism evidence="13 14">
    <name type="scientific">Dictyobacter alpinus</name>
    <dbReference type="NCBI Taxonomy" id="2014873"/>
    <lineage>
        <taxon>Bacteria</taxon>
        <taxon>Bacillati</taxon>
        <taxon>Chloroflexota</taxon>
        <taxon>Ktedonobacteria</taxon>
        <taxon>Ktedonobacterales</taxon>
        <taxon>Dictyobacteraceae</taxon>
        <taxon>Dictyobacter</taxon>
    </lineage>
</organism>
<dbReference type="PANTHER" id="PTHR43671">
    <property type="entry name" value="SERINE/THREONINE-PROTEIN KINASE NEK"/>
    <property type="match status" value="1"/>
</dbReference>
<dbReference type="GO" id="GO:0046872">
    <property type="term" value="F:metal ion binding"/>
    <property type="evidence" value="ECO:0007669"/>
    <property type="project" value="UniProtKB-KW"/>
</dbReference>
<dbReference type="PANTHER" id="PTHR43671:SF13">
    <property type="entry name" value="SERINE_THREONINE-PROTEIN KINASE NEK2"/>
    <property type="match status" value="1"/>
</dbReference>
<dbReference type="GO" id="GO:0004497">
    <property type="term" value="F:monooxygenase activity"/>
    <property type="evidence" value="ECO:0007669"/>
    <property type="project" value="UniProtKB-ARBA"/>
</dbReference>
<dbReference type="Gene3D" id="2.102.10.10">
    <property type="entry name" value="Rieske [2Fe-2S] iron-sulphur domain"/>
    <property type="match status" value="1"/>
</dbReference>
<dbReference type="CDD" id="cd14014">
    <property type="entry name" value="STKc_PknB_like"/>
    <property type="match status" value="1"/>
</dbReference>
<feature type="domain" description="Protein kinase" evidence="11">
    <location>
        <begin position="17"/>
        <end position="289"/>
    </location>
</feature>
<evidence type="ECO:0000313" key="14">
    <source>
        <dbReference type="Proteomes" id="UP000287171"/>
    </source>
</evidence>
<keyword evidence="5" id="KW-0547">Nucleotide-binding</keyword>
<dbReference type="Proteomes" id="UP000287171">
    <property type="component" value="Unassembled WGS sequence"/>
</dbReference>
<proteinExistence type="predicted"/>
<keyword evidence="2" id="KW-0808">Transferase</keyword>
<dbReference type="InterPro" id="IPR036922">
    <property type="entry name" value="Rieske_2Fe-2S_sf"/>
</dbReference>
<dbReference type="PROSITE" id="PS51296">
    <property type="entry name" value="RIESKE"/>
    <property type="match status" value="1"/>
</dbReference>
<keyword evidence="3" id="KW-0001">2Fe-2S</keyword>
<dbReference type="GO" id="GO:0004674">
    <property type="term" value="F:protein serine/threonine kinase activity"/>
    <property type="evidence" value="ECO:0007669"/>
    <property type="project" value="UniProtKB-EC"/>
</dbReference>
<dbReference type="SUPFAM" id="SSF56112">
    <property type="entry name" value="Protein kinase-like (PK-like)"/>
    <property type="match status" value="1"/>
</dbReference>
<evidence type="ECO:0000256" key="6">
    <source>
        <dbReference type="ARBA" id="ARBA00022777"/>
    </source>
</evidence>
<feature type="region of interest" description="Disordered" evidence="10">
    <location>
        <begin position="487"/>
        <end position="510"/>
    </location>
</feature>
<keyword evidence="14" id="KW-1185">Reference proteome</keyword>
<accession>A0A402B917</accession>
<evidence type="ECO:0000256" key="9">
    <source>
        <dbReference type="ARBA" id="ARBA00023014"/>
    </source>
</evidence>
<reference evidence="14" key="1">
    <citation type="submission" date="2018-12" db="EMBL/GenBank/DDBJ databases">
        <title>Tengunoibacter tsumagoiensis gen. nov., sp. nov., Dictyobacter kobayashii sp. nov., D. alpinus sp. nov., and D. joshuensis sp. nov. and description of Dictyobacteraceae fam. nov. within the order Ktedonobacterales isolated from Tengu-no-mugimeshi.</title>
        <authorList>
            <person name="Wang C.M."/>
            <person name="Zheng Y."/>
            <person name="Sakai Y."/>
            <person name="Toyoda A."/>
            <person name="Minakuchi Y."/>
            <person name="Abe K."/>
            <person name="Yokota A."/>
            <person name="Yabe S."/>
        </authorList>
    </citation>
    <scope>NUCLEOTIDE SEQUENCE [LARGE SCALE GENOMIC DNA]</scope>
    <source>
        <strain evidence="14">Uno16</strain>
    </source>
</reference>
<name>A0A402B917_9CHLR</name>
<dbReference type="GO" id="GO:0051537">
    <property type="term" value="F:2 iron, 2 sulfur cluster binding"/>
    <property type="evidence" value="ECO:0007669"/>
    <property type="project" value="UniProtKB-KW"/>
</dbReference>